<dbReference type="EC" id="5.3.4.1" evidence="2"/>
<accession>A0A157RF02</accession>
<reference evidence="2 3" key="1">
    <citation type="submission" date="2016-03" db="EMBL/GenBank/DDBJ databases">
        <authorList>
            <consortium name="Pathogen Informatics"/>
        </authorList>
    </citation>
    <scope>NUCLEOTIDE SEQUENCE [LARGE SCALE GENOMIC DNA]</scope>
    <source>
        <strain evidence="2 3">NCTC13364</strain>
    </source>
</reference>
<dbReference type="Pfam" id="PF13098">
    <property type="entry name" value="Thioredoxin_2"/>
    <property type="match status" value="1"/>
</dbReference>
<dbReference type="OrthoDB" id="8778885at2"/>
<evidence type="ECO:0000313" key="3">
    <source>
        <dbReference type="Proteomes" id="UP000077037"/>
    </source>
</evidence>
<proteinExistence type="predicted"/>
<dbReference type="RefSeq" id="WP_156523217.1">
    <property type="nucleotide sequence ID" value="NZ_FKBS01000029.1"/>
</dbReference>
<dbReference type="Gene3D" id="3.40.30.10">
    <property type="entry name" value="Glutaredoxin"/>
    <property type="match status" value="1"/>
</dbReference>
<dbReference type="AlphaFoldDB" id="A0A157RF02"/>
<feature type="domain" description="Thioredoxin-like fold" evidence="1">
    <location>
        <begin position="144"/>
        <end position="249"/>
    </location>
</feature>
<dbReference type="EMBL" id="FKBS01000029">
    <property type="protein sequence ID" value="SAI56504.1"/>
    <property type="molecule type" value="Genomic_DNA"/>
</dbReference>
<protein>
    <submittedName>
        <fullName evidence="2">Thiol:disulfide interchange protein (Periplasmic)</fullName>
        <ecNumber evidence="2">5.3.4.1</ecNumber>
    </submittedName>
</protein>
<evidence type="ECO:0000259" key="1">
    <source>
        <dbReference type="Pfam" id="PF13098"/>
    </source>
</evidence>
<dbReference type="GO" id="GO:0003756">
    <property type="term" value="F:protein disulfide isomerase activity"/>
    <property type="evidence" value="ECO:0007669"/>
    <property type="project" value="UniProtKB-EC"/>
</dbReference>
<keyword evidence="2" id="KW-0413">Isomerase</keyword>
<dbReference type="InterPro" id="IPR012336">
    <property type="entry name" value="Thioredoxin-like_fold"/>
</dbReference>
<dbReference type="SUPFAM" id="SSF52833">
    <property type="entry name" value="Thioredoxin-like"/>
    <property type="match status" value="1"/>
</dbReference>
<organism evidence="2 3">
    <name type="scientific">Bordetella ansorpii</name>
    <dbReference type="NCBI Taxonomy" id="288768"/>
    <lineage>
        <taxon>Bacteria</taxon>
        <taxon>Pseudomonadati</taxon>
        <taxon>Pseudomonadota</taxon>
        <taxon>Betaproteobacteria</taxon>
        <taxon>Burkholderiales</taxon>
        <taxon>Alcaligenaceae</taxon>
        <taxon>Bordetella</taxon>
    </lineage>
</organism>
<dbReference type="InterPro" id="IPR036249">
    <property type="entry name" value="Thioredoxin-like_sf"/>
</dbReference>
<sequence length="256" mass="27714">MSYRDSNRVRAALAAVAVSIAGFVGYVAEVRAQSWPKVQARAEAVKVLAAFKRGPYGDMARDRVARQTPVSGIYALMDPAGKYGPIFTDEKISRMKNGNGAWLDVASGKPLGTRQVQAMRRDMAARIDTAGAITVRYGNGGKDAILVSAYDCPYCEKLEMALDKSKVNADVHVFPMSLQHNQAGPMGLARDIWCSADPAKAWKTSVLQGIAPEPAPAGCNKDARDTSMLMLLFDLKAVPARIHADGRVSQFRIQDL</sequence>
<evidence type="ECO:0000313" key="2">
    <source>
        <dbReference type="EMBL" id="SAI56504.1"/>
    </source>
</evidence>
<gene>
    <name evidence="2" type="primary">dsbC_2</name>
    <name evidence="2" type="ORF">SAMEA1982600_04779</name>
</gene>
<name>A0A157RF02_9BORD</name>
<dbReference type="Proteomes" id="UP000077037">
    <property type="component" value="Unassembled WGS sequence"/>
</dbReference>